<evidence type="ECO:0000256" key="1">
    <source>
        <dbReference type="SAM" id="Phobius"/>
    </source>
</evidence>
<accession>A0A0J1FSY3</accession>
<dbReference type="PATRIC" id="fig|476652.3.peg.1280"/>
<gene>
    <name evidence="2" type="ORF">DEAC_c12450</name>
</gene>
<dbReference type="Gene3D" id="2.40.50.660">
    <property type="match status" value="1"/>
</dbReference>
<proteinExistence type="predicted"/>
<sequence>MFMFHSPPDIMFSAIPIIFFVIFFLVLGTIIFGIVKSIGQWRYNNSQPKLTVSAKVTSKRTHTSSSIQHNAGDMGMHHVESTSYYITFEVESGDRMEFRVDGREFGLIADNDLGKLCFQGTRFLSFVRYKSSPADGDSK</sequence>
<evidence type="ECO:0000313" key="2">
    <source>
        <dbReference type="EMBL" id="KLU66579.1"/>
    </source>
</evidence>
<evidence type="ECO:0008006" key="4">
    <source>
        <dbReference type="Google" id="ProtNLM"/>
    </source>
</evidence>
<keyword evidence="1" id="KW-0472">Membrane</keyword>
<protein>
    <recommendedName>
        <fullName evidence="4">DUF2500 domain-containing protein</fullName>
    </recommendedName>
</protein>
<evidence type="ECO:0000313" key="3">
    <source>
        <dbReference type="Proteomes" id="UP000036356"/>
    </source>
</evidence>
<dbReference type="AlphaFoldDB" id="A0A0J1FSY3"/>
<dbReference type="STRING" id="476652.DEAC_c12450"/>
<dbReference type="EMBL" id="LDZY01000004">
    <property type="protein sequence ID" value="KLU66579.1"/>
    <property type="molecule type" value="Genomic_DNA"/>
</dbReference>
<reference evidence="2 3" key="1">
    <citation type="submission" date="2015-06" db="EMBL/GenBank/DDBJ databases">
        <title>Draft genome of the moderately acidophilic sulfate reducer Candidatus Desulfosporosinus acididurans strain M1.</title>
        <authorList>
            <person name="Poehlein A."/>
            <person name="Petzsch P."/>
            <person name="Johnson B.D."/>
            <person name="Schloemann M."/>
            <person name="Daniel R."/>
            <person name="Muehling M."/>
        </authorList>
    </citation>
    <scope>NUCLEOTIDE SEQUENCE [LARGE SCALE GENOMIC DNA]</scope>
    <source>
        <strain evidence="2 3">M1</strain>
    </source>
</reference>
<dbReference type="InterPro" id="IPR019635">
    <property type="entry name" value="DUF2500"/>
</dbReference>
<name>A0A0J1FSY3_9FIRM</name>
<organism evidence="2 3">
    <name type="scientific">Desulfosporosinus acididurans</name>
    <dbReference type="NCBI Taxonomy" id="476652"/>
    <lineage>
        <taxon>Bacteria</taxon>
        <taxon>Bacillati</taxon>
        <taxon>Bacillota</taxon>
        <taxon>Clostridia</taxon>
        <taxon>Eubacteriales</taxon>
        <taxon>Desulfitobacteriaceae</taxon>
        <taxon>Desulfosporosinus</taxon>
    </lineage>
</organism>
<keyword evidence="1" id="KW-0812">Transmembrane</keyword>
<keyword evidence="1" id="KW-1133">Transmembrane helix</keyword>
<feature type="transmembrane region" description="Helical" evidence="1">
    <location>
        <begin position="12"/>
        <end position="35"/>
    </location>
</feature>
<keyword evidence="3" id="KW-1185">Reference proteome</keyword>
<dbReference type="Proteomes" id="UP000036356">
    <property type="component" value="Unassembled WGS sequence"/>
</dbReference>
<dbReference type="Pfam" id="PF10694">
    <property type="entry name" value="DUF2500"/>
    <property type="match status" value="1"/>
</dbReference>
<comment type="caution">
    <text evidence="2">The sequence shown here is derived from an EMBL/GenBank/DDBJ whole genome shotgun (WGS) entry which is preliminary data.</text>
</comment>